<dbReference type="InterPro" id="IPR028362">
    <property type="entry name" value="AlgI"/>
</dbReference>
<keyword evidence="3 9" id="KW-1003">Cell membrane</keyword>
<proteinExistence type="inferred from homology"/>
<evidence type="ECO:0000256" key="7">
    <source>
        <dbReference type="ARBA" id="ARBA00023136"/>
    </source>
</evidence>
<name>A0A9D2T4N4_9FIRM</name>
<dbReference type="Proteomes" id="UP000823906">
    <property type="component" value="Unassembled WGS sequence"/>
</dbReference>
<dbReference type="PIRSF" id="PIRSF016636">
    <property type="entry name" value="AlgI_DltB"/>
    <property type="match status" value="1"/>
</dbReference>
<feature type="transmembrane region" description="Helical" evidence="10">
    <location>
        <begin position="38"/>
        <end position="60"/>
    </location>
</feature>
<feature type="transmembrane region" description="Helical" evidence="10">
    <location>
        <begin position="6"/>
        <end position="26"/>
    </location>
</feature>
<dbReference type="PIRSF" id="PIRSF500217">
    <property type="entry name" value="AlgI"/>
    <property type="match status" value="1"/>
</dbReference>
<feature type="transmembrane region" description="Helical" evidence="10">
    <location>
        <begin position="443"/>
        <end position="465"/>
    </location>
</feature>
<dbReference type="InterPro" id="IPR051085">
    <property type="entry name" value="MB_O-acyltransferase"/>
</dbReference>
<evidence type="ECO:0000313" key="11">
    <source>
        <dbReference type="EMBL" id="HJC44910.1"/>
    </source>
</evidence>
<feature type="transmembrane region" description="Helical" evidence="10">
    <location>
        <begin position="350"/>
        <end position="370"/>
    </location>
</feature>
<evidence type="ECO:0000256" key="6">
    <source>
        <dbReference type="ARBA" id="ARBA00022989"/>
    </source>
</evidence>
<feature type="transmembrane region" description="Helical" evidence="10">
    <location>
        <begin position="308"/>
        <end position="330"/>
    </location>
</feature>
<evidence type="ECO:0000256" key="1">
    <source>
        <dbReference type="ARBA" id="ARBA00004651"/>
    </source>
</evidence>
<dbReference type="EMBL" id="DWWN01000015">
    <property type="protein sequence ID" value="HJC44910.1"/>
    <property type="molecule type" value="Genomic_DNA"/>
</dbReference>
<keyword evidence="5 10" id="KW-0812">Transmembrane</keyword>
<organism evidence="11 12">
    <name type="scientific">Candidatus Faecalibacterium faecigallinarum</name>
    <dbReference type="NCBI Taxonomy" id="2838577"/>
    <lineage>
        <taxon>Bacteria</taxon>
        <taxon>Bacillati</taxon>
        <taxon>Bacillota</taxon>
        <taxon>Clostridia</taxon>
        <taxon>Eubacteriales</taxon>
        <taxon>Oscillospiraceae</taxon>
        <taxon>Faecalibacterium</taxon>
    </lineage>
</organism>
<evidence type="ECO:0000256" key="2">
    <source>
        <dbReference type="ARBA" id="ARBA00010323"/>
    </source>
</evidence>
<reference evidence="11" key="2">
    <citation type="submission" date="2021-04" db="EMBL/GenBank/DDBJ databases">
        <authorList>
            <person name="Gilroy R."/>
        </authorList>
    </citation>
    <scope>NUCLEOTIDE SEQUENCE</scope>
    <source>
        <strain evidence="11">ChiSjej5B23-2810</strain>
    </source>
</reference>
<dbReference type="PANTHER" id="PTHR13285:SF23">
    <property type="entry name" value="TEICHOIC ACID D-ALANYLTRANSFERASE"/>
    <property type="match status" value="1"/>
</dbReference>
<dbReference type="InterPro" id="IPR024194">
    <property type="entry name" value="Ac/AlaTfrase_AlgI/DltB"/>
</dbReference>
<evidence type="ECO:0000256" key="5">
    <source>
        <dbReference type="ARBA" id="ARBA00022692"/>
    </source>
</evidence>
<keyword evidence="7 9" id="KW-0472">Membrane</keyword>
<feature type="transmembrane region" description="Helical" evidence="10">
    <location>
        <begin position="145"/>
        <end position="164"/>
    </location>
</feature>
<dbReference type="AlphaFoldDB" id="A0A9D2T4N4"/>
<dbReference type="InterPro" id="IPR004299">
    <property type="entry name" value="MBOAT_fam"/>
</dbReference>
<evidence type="ECO:0000256" key="10">
    <source>
        <dbReference type="SAM" id="Phobius"/>
    </source>
</evidence>
<sequence>MAFSSVIFVCVFLPAVCILNWAIPGVRGRNILLAAASLLFYAFGDPAHLLLLLGSVLFNYAAGLLAARPWRWSRLVLWAAVAGNLGVLAFYKYLGFLAENLSLLLGVSLPVPAVALPLGISFFTFQGLSYVIDVYRDKSLATRSFFDLLLYICLFPRLVAGPILKYQDVAGELHCRAVTLDGTARGVRRFILGLTKKLLLSDTAAGMVNAVFALEAGQLDFRLAWLGAVGYALQIYFDFSGYSDMAIGLGWIFGFHFKENFRYPYAAASVKEFWRRWHISLSTWFRDYLYIPLGGNRKGKARTYCNKLIVFFCTGLWHGASWTYVVWGLWHGVFLVAEDRLRPAGRHGRPARWLGHLYTLLVAVVGFVFFRAATLGQAAEIIRSMFTGFAVTAESAAALASLASPLHLWVLAAGCIGCLPWLDRVKQWAAKHPILEAASYPAALALFGLDLVHLSAASFVPFIYFQF</sequence>
<protein>
    <submittedName>
        <fullName evidence="11">MBOAT family protein</fullName>
    </submittedName>
</protein>
<feature type="transmembrane region" description="Helical" evidence="10">
    <location>
        <begin position="103"/>
        <end position="125"/>
    </location>
</feature>
<evidence type="ECO:0000256" key="8">
    <source>
        <dbReference type="ARBA" id="ARBA00023315"/>
    </source>
</evidence>
<reference evidence="11" key="1">
    <citation type="journal article" date="2021" name="PeerJ">
        <title>Extensive microbial diversity within the chicken gut microbiome revealed by metagenomics and culture.</title>
        <authorList>
            <person name="Gilroy R."/>
            <person name="Ravi A."/>
            <person name="Getino M."/>
            <person name="Pursley I."/>
            <person name="Horton D.L."/>
            <person name="Alikhan N.F."/>
            <person name="Baker D."/>
            <person name="Gharbi K."/>
            <person name="Hall N."/>
            <person name="Watson M."/>
            <person name="Adriaenssens E.M."/>
            <person name="Foster-Nyarko E."/>
            <person name="Jarju S."/>
            <person name="Secka A."/>
            <person name="Antonio M."/>
            <person name="Oren A."/>
            <person name="Chaudhuri R.R."/>
            <person name="La Ragione R."/>
            <person name="Hildebrand F."/>
            <person name="Pallen M.J."/>
        </authorList>
    </citation>
    <scope>NUCLEOTIDE SEQUENCE</scope>
    <source>
        <strain evidence="11">ChiSjej5B23-2810</strain>
    </source>
</reference>
<dbReference type="GO" id="GO:0042121">
    <property type="term" value="P:alginic acid biosynthetic process"/>
    <property type="evidence" value="ECO:0007669"/>
    <property type="project" value="InterPro"/>
</dbReference>
<comment type="similarity">
    <text evidence="2 9">Belongs to the membrane-bound acyltransferase family.</text>
</comment>
<feature type="transmembrane region" description="Helical" evidence="10">
    <location>
        <begin position="382"/>
        <end position="400"/>
    </location>
</feature>
<dbReference type="Pfam" id="PF03062">
    <property type="entry name" value="MBOAT"/>
    <property type="match status" value="1"/>
</dbReference>
<evidence type="ECO:0000256" key="9">
    <source>
        <dbReference type="PIRNR" id="PIRNR016636"/>
    </source>
</evidence>
<accession>A0A9D2T4N4</accession>
<feature type="transmembrane region" description="Helical" evidence="10">
    <location>
        <begin position="72"/>
        <end position="91"/>
    </location>
</feature>
<comment type="caution">
    <text evidence="11">The sequence shown here is derived from an EMBL/GenBank/DDBJ whole genome shotgun (WGS) entry which is preliminary data.</text>
</comment>
<keyword evidence="6 10" id="KW-1133">Transmembrane helix</keyword>
<evidence type="ECO:0000256" key="4">
    <source>
        <dbReference type="ARBA" id="ARBA00022679"/>
    </source>
</evidence>
<evidence type="ECO:0000313" key="12">
    <source>
        <dbReference type="Proteomes" id="UP000823906"/>
    </source>
</evidence>
<dbReference type="PANTHER" id="PTHR13285">
    <property type="entry name" value="ACYLTRANSFERASE"/>
    <property type="match status" value="1"/>
</dbReference>
<dbReference type="GO" id="GO:0016746">
    <property type="term" value="F:acyltransferase activity"/>
    <property type="evidence" value="ECO:0007669"/>
    <property type="project" value="UniProtKB-KW"/>
</dbReference>
<comment type="subcellular location">
    <subcellularLocation>
        <location evidence="1">Cell membrane</location>
        <topology evidence="1">Multi-pass membrane protein</topology>
    </subcellularLocation>
</comment>
<keyword evidence="4 9" id="KW-0808">Transferase</keyword>
<evidence type="ECO:0000256" key="3">
    <source>
        <dbReference type="ARBA" id="ARBA00022475"/>
    </source>
</evidence>
<keyword evidence="8 9" id="KW-0012">Acyltransferase</keyword>
<dbReference type="GO" id="GO:0005886">
    <property type="term" value="C:plasma membrane"/>
    <property type="evidence" value="ECO:0007669"/>
    <property type="project" value="UniProtKB-SubCell"/>
</dbReference>
<gene>
    <name evidence="11" type="ORF">H9703_02030</name>
</gene>